<feature type="transmembrane region" description="Helical" evidence="1">
    <location>
        <begin position="18"/>
        <end position="39"/>
    </location>
</feature>
<evidence type="ECO:0000256" key="1">
    <source>
        <dbReference type="SAM" id="Phobius"/>
    </source>
</evidence>
<accession>A0A6G8Q9P8</accession>
<proteinExistence type="predicted"/>
<keyword evidence="1" id="KW-0812">Transmembrane</keyword>
<dbReference type="AlphaFoldDB" id="A0A6G8Q9P8"/>
<dbReference type="InterPro" id="IPR032820">
    <property type="entry name" value="ATPase_put"/>
</dbReference>
<dbReference type="Pfam" id="PF09527">
    <property type="entry name" value="ATPase_gene1"/>
    <property type="match status" value="1"/>
</dbReference>
<gene>
    <name evidence="2" type="ORF">GBA63_11600</name>
</gene>
<name>A0A6G8Q9P8_9ACTN</name>
<protein>
    <recommendedName>
        <fullName evidence="4">AtpZ/AtpI family protein</fullName>
    </recommendedName>
</protein>
<reference evidence="2 3" key="1">
    <citation type="submission" date="2019-10" db="EMBL/GenBank/DDBJ databases">
        <title>Rubrobacter sp nov SCSIO 52090 isolated from a deep-sea sediment in the South China Sea.</title>
        <authorList>
            <person name="Chen R.W."/>
        </authorList>
    </citation>
    <scope>NUCLEOTIDE SEQUENCE [LARGE SCALE GENOMIC DNA]</scope>
    <source>
        <strain evidence="2 3">SCSIO 52909</strain>
    </source>
</reference>
<dbReference type="RefSeq" id="WP_166176287.1">
    <property type="nucleotide sequence ID" value="NZ_CP045119.1"/>
</dbReference>
<feature type="transmembrane region" description="Helical" evidence="1">
    <location>
        <begin position="45"/>
        <end position="66"/>
    </location>
</feature>
<keyword evidence="1" id="KW-1133">Transmembrane helix</keyword>
<dbReference type="KEGG" id="rub:GBA63_11600"/>
<dbReference type="Proteomes" id="UP000501452">
    <property type="component" value="Chromosome"/>
</dbReference>
<keyword evidence="1" id="KW-0472">Membrane</keyword>
<keyword evidence="3" id="KW-1185">Reference proteome</keyword>
<organism evidence="2 3">
    <name type="scientific">Rubrobacter tropicus</name>
    <dbReference type="NCBI Taxonomy" id="2653851"/>
    <lineage>
        <taxon>Bacteria</taxon>
        <taxon>Bacillati</taxon>
        <taxon>Actinomycetota</taxon>
        <taxon>Rubrobacteria</taxon>
        <taxon>Rubrobacterales</taxon>
        <taxon>Rubrobacteraceae</taxon>
        <taxon>Rubrobacter</taxon>
    </lineage>
</organism>
<sequence>MPNTDSQRNDSNQNYARFFHIGFAFMFIIAVFTAGGYGLDWLVGTLPLFLLLGMLVGFGAALYYLFTALKQVGGG</sequence>
<dbReference type="EMBL" id="CP045119">
    <property type="protein sequence ID" value="QIN83214.1"/>
    <property type="molecule type" value="Genomic_DNA"/>
</dbReference>
<evidence type="ECO:0000313" key="3">
    <source>
        <dbReference type="Proteomes" id="UP000501452"/>
    </source>
</evidence>
<evidence type="ECO:0000313" key="2">
    <source>
        <dbReference type="EMBL" id="QIN83214.1"/>
    </source>
</evidence>
<evidence type="ECO:0008006" key="4">
    <source>
        <dbReference type="Google" id="ProtNLM"/>
    </source>
</evidence>